<feature type="domain" description="AB hydrolase-1" evidence="4">
    <location>
        <begin position="146"/>
        <end position="301"/>
    </location>
</feature>
<comment type="caution">
    <text evidence="6">The sequence shown here is derived from an EMBL/GenBank/DDBJ whole genome shotgun (WGS) entry which is preliminary data.</text>
</comment>
<dbReference type="AlphaFoldDB" id="A0AAN6S0N3"/>
<keyword evidence="2 6" id="KW-0378">Hydrolase</keyword>
<feature type="region of interest" description="Disordered" evidence="3">
    <location>
        <begin position="1"/>
        <end position="20"/>
    </location>
</feature>
<dbReference type="SUPFAM" id="SSF53474">
    <property type="entry name" value="alpha/beta-Hydrolases"/>
    <property type="match status" value="1"/>
</dbReference>
<dbReference type="EMBL" id="MU853894">
    <property type="protein sequence ID" value="KAK3936109.1"/>
    <property type="molecule type" value="Genomic_DNA"/>
</dbReference>
<dbReference type="Pfam" id="PF00561">
    <property type="entry name" value="Abhydrolase_1"/>
    <property type="match status" value="1"/>
</dbReference>
<evidence type="ECO:0000313" key="6">
    <source>
        <dbReference type="EMBL" id="KAK3936109.1"/>
    </source>
</evidence>
<proteinExistence type="inferred from homology"/>
<evidence type="ECO:0000313" key="7">
    <source>
        <dbReference type="Proteomes" id="UP001303473"/>
    </source>
</evidence>
<name>A0AAN6S0N3_9PEZI</name>
<dbReference type="GO" id="GO:0016787">
    <property type="term" value="F:hydrolase activity"/>
    <property type="evidence" value="ECO:0007669"/>
    <property type="project" value="UniProtKB-KW"/>
</dbReference>
<gene>
    <name evidence="6" type="ORF">QBC46DRAFT_322139</name>
</gene>
<dbReference type="InterPro" id="IPR013595">
    <property type="entry name" value="Pept_S33_TAP-like_C"/>
</dbReference>
<dbReference type="InterPro" id="IPR051601">
    <property type="entry name" value="Serine_prot/Carboxylest_S33"/>
</dbReference>
<dbReference type="PANTHER" id="PTHR43248:SF25">
    <property type="entry name" value="AB HYDROLASE-1 DOMAIN-CONTAINING PROTEIN-RELATED"/>
    <property type="match status" value="1"/>
</dbReference>
<dbReference type="InterPro" id="IPR029058">
    <property type="entry name" value="AB_hydrolase_fold"/>
</dbReference>
<reference evidence="7" key="1">
    <citation type="journal article" date="2023" name="Mol. Phylogenet. Evol.">
        <title>Genome-scale phylogeny and comparative genomics of the fungal order Sordariales.</title>
        <authorList>
            <person name="Hensen N."/>
            <person name="Bonometti L."/>
            <person name="Westerberg I."/>
            <person name="Brannstrom I.O."/>
            <person name="Guillou S."/>
            <person name="Cros-Aarteil S."/>
            <person name="Calhoun S."/>
            <person name="Haridas S."/>
            <person name="Kuo A."/>
            <person name="Mondo S."/>
            <person name="Pangilinan J."/>
            <person name="Riley R."/>
            <person name="LaButti K."/>
            <person name="Andreopoulos B."/>
            <person name="Lipzen A."/>
            <person name="Chen C."/>
            <person name="Yan M."/>
            <person name="Daum C."/>
            <person name="Ng V."/>
            <person name="Clum A."/>
            <person name="Steindorff A."/>
            <person name="Ohm R.A."/>
            <person name="Martin F."/>
            <person name="Silar P."/>
            <person name="Natvig D.O."/>
            <person name="Lalanne C."/>
            <person name="Gautier V."/>
            <person name="Ament-Velasquez S.L."/>
            <person name="Kruys A."/>
            <person name="Hutchinson M.I."/>
            <person name="Powell A.J."/>
            <person name="Barry K."/>
            <person name="Miller A.N."/>
            <person name="Grigoriev I.V."/>
            <person name="Debuchy R."/>
            <person name="Gladieux P."/>
            <person name="Hiltunen Thoren M."/>
            <person name="Johannesson H."/>
        </authorList>
    </citation>
    <scope>NUCLEOTIDE SEQUENCE [LARGE SCALE GENOMIC DNA]</scope>
    <source>
        <strain evidence="7">CBS 340.73</strain>
    </source>
</reference>
<dbReference type="PANTHER" id="PTHR43248">
    <property type="entry name" value="2-SUCCINYL-6-HYDROXY-2,4-CYCLOHEXADIENE-1-CARBOXYLATE SYNTHASE"/>
    <property type="match status" value="1"/>
</dbReference>
<evidence type="ECO:0000256" key="3">
    <source>
        <dbReference type="SAM" id="MobiDB-lite"/>
    </source>
</evidence>
<dbReference type="Pfam" id="PF08386">
    <property type="entry name" value="Abhydrolase_4"/>
    <property type="match status" value="1"/>
</dbReference>
<keyword evidence="7" id="KW-1185">Reference proteome</keyword>
<evidence type="ECO:0000256" key="1">
    <source>
        <dbReference type="ARBA" id="ARBA00010088"/>
    </source>
</evidence>
<comment type="similarity">
    <text evidence="1">Belongs to the peptidase S33 family.</text>
</comment>
<evidence type="ECO:0000256" key="2">
    <source>
        <dbReference type="ARBA" id="ARBA00022801"/>
    </source>
</evidence>
<evidence type="ECO:0000259" key="4">
    <source>
        <dbReference type="Pfam" id="PF00561"/>
    </source>
</evidence>
<organism evidence="6 7">
    <name type="scientific">Diplogelasinospora grovesii</name>
    <dbReference type="NCBI Taxonomy" id="303347"/>
    <lineage>
        <taxon>Eukaryota</taxon>
        <taxon>Fungi</taxon>
        <taxon>Dikarya</taxon>
        <taxon>Ascomycota</taxon>
        <taxon>Pezizomycotina</taxon>
        <taxon>Sordariomycetes</taxon>
        <taxon>Sordariomycetidae</taxon>
        <taxon>Sordariales</taxon>
        <taxon>Diplogelasinosporaceae</taxon>
        <taxon>Diplogelasinospora</taxon>
    </lineage>
</organism>
<protein>
    <submittedName>
        <fullName evidence="6">Alpha/Beta hydrolase protein</fullName>
    </submittedName>
</protein>
<accession>A0AAN6S0N3</accession>
<evidence type="ECO:0000259" key="5">
    <source>
        <dbReference type="Pfam" id="PF08386"/>
    </source>
</evidence>
<dbReference type="Proteomes" id="UP001303473">
    <property type="component" value="Unassembled WGS sequence"/>
</dbReference>
<sequence>MDLKAADQPLPTIPVSRQHEQHETRGTLKIRWRILLFATTLTAALVWLHNNFSHPSSLWPLPVSRPSQQTGENGEGEGFSWVNIPPSTSISWHPCYISLDGVYECARLDVPMDWLSPSPDPSSRVVLAIVRLRATATNSSDYRGSVFFNPGGPGGSGIWSLLDHGRDLQTITGGNHDLVTWDPRGVGASVPRIECWPASPQDRLVWDLQDPGVIDAHPGVLYDAFARAGAYSKTCERNIEKESAILQHVSTTSHARDLLEIMTQLGEEKLKYWGFSYGTVLGGTFASIYPDKVERMVNDGNVDYREWCLGSYINFLHDTDKVMSAFYDFCHKAGPLRCGLYSSTPEQIKERLESLSKTIRVHPVLVGPSVDGPEMPELVTYSKVKRMLSTALYQPILRFRRVSYVLAALERADGRPYYEYTTADGLGRKPSGFCSAETIPPTVPVSGPGEEDTDDAFPAVMCTDAEIFNETVAEFKSYADRLLEISSAAGAVQVAFRLSCVGRTVRSKWRFSGPLQGNTSHPILFIANMADNVTPLISARSNSLGFPGSVVLVQNSYGHTSLAAPSTCTAKHIRGYFQTGQLPSEGAVCEGDLDPFQAMFAEEDVESEGGDELKKAVERLSKEGRWASRFQMHR</sequence>
<feature type="domain" description="Peptidase S33 tripeptidyl aminopeptidase-like C-terminal" evidence="5">
    <location>
        <begin position="488"/>
        <end position="589"/>
    </location>
</feature>
<dbReference type="Gene3D" id="3.40.50.1820">
    <property type="entry name" value="alpha/beta hydrolase"/>
    <property type="match status" value="1"/>
</dbReference>
<dbReference type="InterPro" id="IPR000073">
    <property type="entry name" value="AB_hydrolase_1"/>
</dbReference>